<dbReference type="EMBL" id="KD231947">
    <property type="protein sequence ID" value="EMS50386.1"/>
    <property type="molecule type" value="Genomic_DNA"/>
</dbReference>
<evidence type="ECO:0000313" key="1">
    <source>
        <dbReference type="EMBL" id="EMS50386.1"/>
    </source>
</evidence>
<protein>
    <submittedName>
        <fullName evidence="1">Uncharacterized protein</fullName>
    </submittedName>
</protein>
<accession>M7YTE9</accession>
<gene>
    <name evidence="1" type="ORF">TRIUR3_15110</name>
</gene>
<dbReference type="AlphaFoldDB" id="M7YTE9"/>
<sequence length="53" mass="6002">MGNRRILQRGMGSCDGCTRRAPGAASLFVYEECPLFFQTEALALAHHWKLMLF</sequence>
<organism evidence="1">
    <name type="scientific">Triticum urartu</name>
    <name type="common">Red wild einkorn</name>
    <name type="synonym">Crithodium urartu</name>
    <dbReference type="NCBI Taxonomy" id="4572"/>
    <lineage>
        <taxon>Eukaryota</taxon>
        <taxon>Viridiplantae</taxon>
        <taxon>Streptophyta</taxon>
        <taxon>Embryophyta</taxon>
        <taxon>Tracheophyta</taxon>
        <taxon>Spermatophyta</taxon>
        <taxon>Magnoliopsida</taxon>
        <taxon>Liliopsida</taxon>
        <taxon>Poales</taxon>
        <taxon>Poaceae</taxon>
        <taxon>BOP clade</taxon>
        <taxon>Pooideae</taxon>
        <taxon>Triticodae</taxon>
        <taxon>Triticeae</taxon>
        <taxon>Triticinae</taxon>
        <taxon>Triticum</taxon>
    </lineage>
</organism>
<proteinExistence type="predicted"/>
<name>M7YTE9_TRIUA</name>
<reference evidence="1" key="1">
    <citation type="journal article" date="2013" name="Nature">
        <title>Draft genome of the wheat A-genome progenitor Triticum urartu.</title>
        <authorList>
            <person name="Ling H.Q."/>
            <person name="Zhao S."/>
            <person name="Liu D."/>
            <person name="Wang J."/>
            <person name="Sun H."/>
            <person name="Zhang C."/>
            <person name="Fan H."/>
            <person name="Li D."/>
            <person name="Dong L."/>
            <person name="Tao Y."/>
            <person name="Gao C."/>
            <person name="Wu H."/>
            <person name="Li Y."/>
            <person name="Cui Y."/>
            <person name="Guo X."/>
            <person name="Zheng S."/>
            <person name="Wang B."/>
            <person name="Yu K."/>
            <person name="Liang Q."/>
            <person name="Yang W."/>
            <person name="Lou X."/>
            <person name="Chen J."/>
            <person name="Feng M."/>
            <person name="Jian J."/>
            <person name="Zhang X."/>
            <person name="Luo G."/>
            <person name="Jiang Y."/>
            <person name="Liu J."/>
            <person name="Wang Z."/>
            <person name="Sha Y."/>
            <person name="Zhang B."/>
            <person name="Wu H."/>
            <person name="Tang D."/>
            <person name="Shen Q."/>
            <person name="Xue P."/>
            <person name="Zou S."/>
            <person name="Wang X."/>
            <person name="Liu X."/>
            <person name="Wang F."/>
            <person name="Yang Y."/>
            <person name="An X."/>
            <person name="Dong Z."/>
            <person name="Zhang K."/>
            <person name="Zhang X."/>
            <person name="Luo M.C."/>
            <person name="Dvorak J."/>
            <person name="Tong Y."/>
            <person name="Wang J."/>
            <person name="Yang H."/>
            <person name="Li Z."/>
            <person name="Wang D."/>
            <person name="Zhang A."/>
            <person name="Wang J."/>
        </authorList>
    </citation>
    <scope>NUCLEOTIDE SEQUENCE</scope>
</reference>